<protein>
    <submittedName>
        <fullName evidence="2">Uncharacterized protein</fullName>
    </submittedName>
</protein>
<evidence type="ECO:0000256" key="1">
    <source>
        <dbReference type="SAM" id="MobiDB-lite"/>
    </source>
</evidence>
<feature type="region of interest" description="Disordered" evidence="1">
    <location>
        <begin position="1"/>
        <end position="62"/>
    </location>
</feature>
<gene>
    <name evidence="2" type="ORF">EVAR_84930_1</name>
</gene>
<evidence type="ECO:0000313" key="3">
    <source>
        <dbReference type="Proteomes" id="UP000299102"/>
    </source>
</evidence>
<dbReference type="AlphaFoldDB" id="A0A4C1VH12"/>
<reference evidence="2 3" key="1">
    <citation type="journal article" date="2019" name="Commun. Biol.">
        <title>The bagworm genome reveals a unique fibroin gene that provides high tensile strength.</title>
        <authorList>
            <person name="Kono N."/>
            <person name="Nakamura H."/>
            <person name="Ohtoshi R."/>
            <person name="Tomita M."/>
            <person name="Numata K."/>
            <person name="Arakawa K."/>
        </authorList>
    </citation>
    <scope>NUCLEOTIDE SEQUENCE [LARGE SCALE GENOMIC DNA]</scope>
</reference>
<evidence type="ECO:0000313" key="2">
    <source>
        <dbReference type="EMBL" id="GBP37943.1"/>
    </source>
</evidence>
<dbReference type="EMBL" id="BGZK01000341">
    <property type="protein sequence ID" value="GBP37943.1"/>
    <property type="molecule type" value="Genomic_DNA"/>
</dbReference>
<dbReference type="Proteomes" id="UP000299102">
    <property type="component" value="Unassembled WGS sequence"/>
</dbReference>
<name>A0A4C1VH12_EUMVA</name>
<keyword evidence="3" id="KW-1185">Reference proteome</keyword>
<proteinExistence type="predicted"/>
<comment type="caution">
    <text evidence="2">The sequence shown here is derived from an EMBL/GenBank/DDBJ whole genome shotgun (WGS) entry which is preliminary data.</text>
</comment>
<sequence length="105" mass="11559">MRRSPRGARAAARRASTTQLYIKTRPATAAGASDVTASNAEKIRIESRRRRRRTQRTTSSVGSDRCLTLIRLVKAAHRQSARRAPAAVLAVPRVGTYSPVTHPRI</sequence>
<accession>A0A4C1VH12</accession>
<organism evidence="2 3">
    <name type="scientific">Eumeta variegata</name>
    <name type="common">Bagworm moth</name>
    <name type="synonym">Eumeta japonica</name>
    <dbReference type="NCBI Taxonomy" id="151549"/>
    <lineage>
        <taxon>Eukaryota</taxon>
        <taxon>Metazoa</taxon>
        <taxon>Ecdysozoa</taxon>
        <taxon>Arthropoda</taxon>
        <taxon>Hexapoda</taxon>
        <taxon>Insecta</taxon>
        <taxon>Pterygota</taxon>
        <taxon>Neoptera</taxon>
        <taxon>Endopterygota</taxon>
        <taxon>Lepidoptera</taxon>
        <taxon>Glossata</taxon>
        <taxon>Ditrysia</taxon>
        <taxon>Tineoidea</taxon>
        <taxon>Psychidae</taxon>
        <taxon>Oiketicinae</taxon>
        <taxon>Eumeta</taxon>
    </lineage>
</organism>